<dbReference type="InterPro" id="IPR014914">
    <property type="entry name" value="RES_dom"/>
</dbReference>
<sequence>MPLKDGRYTGPLYRALNPVYAREPLSGRGAELYGGRFNAKGTPALYTSLDPATALREANQVGSLQPTILVSYKADLGPIFDTRDQDKLERYGVTEAMLADSAWRMKMLDGQLVPTQELARALIADRFAGLLIQSFAKGASSTDFNIVLWAWTANKGSLEVVDDEKRLSRM</sequence>
<protein>
    <recommendedName>
        <fullName evidence="1">RES domain-containing protein</fullName>
    </recommendedName>
</protein>
<dbReference type="AlphaFoldDB" id="A0A0A0E916"/>
<dbReference type="eggNOG" id="COG5654">
    <property type="taxonomic scope" value="Bacteria"/>
</dbReference>
<dbReference type="OrthoDB" id="648213at2"/>
<keyword evidence="3" id="KW-1185">Reference proteome</keyword>
<dbReference type="STRING" id="1461694.ATO9_21460"/>
<comment type="caution">
    <text evidence="2">The sequence shown here is derived from an EMBL/GenBank/DDBJ whole genome shotgun (WGS) entry which is preliminary data.</text>
</comment>
<dbReference type="Proteomes" id="UP000030004">
    <property type="component" value="Unassembled WGS sequence"/>
</dbReference>
<dbReference type="SMART" id="SM00953">
    <property type="entry name" value="RES"/>
    <property type="match status" value="1"/>
</dbReference>
<gene>
    <name evidence="2" type="ORF">ATO9_21460</name>
</gene>
<dbReference type="RefSeq" id="WP_043754138.1">
    <property type="nucleotide sequence ID" value="NZ_AQQX01000018.1"/>
</dbReference>
<evidence type="ECO:0000313" key="2">
    <source>
        <dbReference type="EMBL" id="KGM46884.1"/>
    </source>
</evidence>
<feature type="domain" description="RES" evidence="1">
    <location>
        <begin position="24"/>
        <end position="161"/>
    </location>
</feature>
<dbReference type="EMBL" id="AQQX01000018">
    <property type="protein sequence ID" value="KGM46884.1"/>
    <property type="molecule type" value="Genomic_DNA"/>
</dbReference>
<evidence type="ECO:0000259" key="1">
    <source>
        <dbReference type="SMART" id="SM00953"/>
    </source>
</evidence>
<name>A0A0A0E916_9RHOB</name>
<accession>A0A0A0E916</accession>
<reference evidence="2 3" key="1">
    <citation type="journal article" date="2015" name="Antonie Van Leeuwenhoek">
        <title>Pseudooceanicola atlanticus gen. nov. sp. nov., isolated from surface seawater of the Atlantic Ocean and reclassification of Oceanicola batsensis, Oceanicola marinus, Oceanicola nitratireducens, Oceanicola nanhaiensis, Oceanicola antarcticus and Oceanicola flagellatus, as Pseudooceanicola batsensis comb. nov., Pseudooceanicola marinus comb. nov., Pseudooceanicola nitratireducens comb. nov., Pseudooceanicola nanhaiensis comb. nov., Pseudooceanicola antarcticus comb. nov., and Pseudooceanicola flagellatus comb. nov.</title>
        <authorList>
            <person name="Lai Q."/>
            <person name="Li G."/>
            <person name="Liu X."/>
            <person name="Du Y."/>
            <person name="Sun F."/>
            <person name="Shao Z."/>
        </authorList>
    </citation>
    <scope>NUCLEOTIDE SEQUENCE [LARGE SCALE GENOMIC DNA]</scope>
    <source>
        <strain evidence="2 3">22II-s11g</strain>
    </source>
</reference>
<proteinExistence type="predicted"/>
<organism evidence="2 3">
    <name type="scientific">Pseudooceanicola atlanticus</name>
    <dbReference type="NCBI Taxonomy" id="1461694"/>
    <lineage>
        <taxon>Bacteria</taxon>
        <taxon>Pseudomonadati</taxon>
        <taxon>Pseudomonadota</taxon>
        <taxon>Alphaproteobacteria</taxon>
        <taxon>Rhodobacterales</taxon>
        <taxon>Paracoccaceae</taxon>
        <taxon>Pseudooceanicola</taxon>
    </lineage>
</organism>
<evidence type="ECO:0000313" key="3">
    <source>
        <dbReference type="Proteomes" id="UP000030004"/>
    </source>
</evidence>
<dbReference type="Pfam" id="PF08808">
    <property type="entry name" value="RES"/>
    <property type="match status" value="1"/>
</dbReference>